<evidence type="ECO:0000256" key="1">
    <source>
        <dbReference type="SAM" id="Phobius"/>
    </source>
</evidence>
<name>A0A0C2MXE7_THEKT</name>
<gene>
    <name evidence="2" type="ORF">RF11_06160</name>
</gene>
<protein>
    <submittedName>
        <fullName evidence="2">Uncharacterized protein</fullName>
    </submittedName>
</protein>
<keyword evidence="3" id="KW-1185">Reference proteome</keyword>
<accession>A0A0C2MXE7</accession>
<keyword evidence="1" id="KW-0472">Membrane</keyword>
<evidence type="ECO:0000313" key="3">
    <source>
        <dbReference type="Proteomes" id="UP000031668"/>
    </source>
</evidence>
<organism evidence="2 3">
    <name type="scientific">Thelohanellus kitauei</name>
    <name type="common">Myxosporean</name>
    <dbReference type="NCBI Taxonomy" id="669202"/>
    <lineage>
        <taxon>Eukaryota</taxon>
        <taxon>Metazoa</taxon>
        <taxon>Cnidaria</taxon>
        <taxon>Myxozoa</taxon>
        <taxon>Myxosporea</taxon>
        <taxon>Bivalvulida</taxon>
        <taxon>Platysporina</taxon>
        <taxon>Myxobolidae</taxon>
        <taxon>Thelohanellus</taxon>
    </lineage>
</organism>
<reference evidence="2 3" key="1">
    <citation type="journal article" date="2014" name="Genome Biol. Evol.">
        <title>The genome of the myxosporean Thelohanellus kitauei shows adaptations to nutrient acquisition within its fish host.</title>
        <authorList>
            <person name="Yang Y."/>
            <person name="Xiong J."/>
            <person name="Zhou Z."/>
            <person name="Huo F."/>
            <person name="Miao W."/>
            <person name="Ran C."/>
            <person name="Liu Y."/>
            <person name="Zhang J."/>
            <person name="Feng J."/>
            <person name="Wang M."/>
            <person name="Wang M."/>
            <person name="Wang L."/>
            <person name="Yao B."/>
        </authorList>
    </citation>
    <scope>NUCLEOTIDE SEQUENCE [LARGE SCALE GENOMIC DNA]</scope>
    <source>
        <strain evidence="2">Wuqing</strain>
    </source>
</reference>
<evidence type="ECO:0000313" key="2">
    <source>
        <dbReference type="EMBL" id="KII72021.1"/>
    </source>
</evidence>
<feature type="transmembrane region" description="Helical" evidence="1">
    <location>
        <begin position="31"/>
        <end position="50"/>
    </location>
</feature>
<dbReference type="AlphaFoldDB" id="A0A0C2MXE7"/>
<sequence>MFYRFVCISYRTVKHGGFLASNQAIKTQNSVLIYSQISFFLSSLATLLILRLKQGYSEIKMVVLNLEKLAEDKKQRIIWRIKGNNGISIRIMVSKVQEDESFGWEAYT</sequence>
<proteinExistence type="predicted"/>
<dbReference type="EMBL" id="JWZT01001457">
    <property type="protein sequence ID" value="KII72021.1"/>
    <property type="molecule type" value="Genomic_DNA"/>
</dbReference>
<keyword evidence="1" id="KW-1133">Transmembrane helix</keyword>
<comment type="caution">
    <text evidence="2">The sequence shown here is derived from an EMBL/GenBank/DDBJ whole genome shotgun (WGS) entry which is preliminary data.</text>
</comment>
<dbReference type="Proteomes" id="UP000031668">
    <property type="component" value="Unassembled WGS sequence"/>
</dbReference>
<keyword evidence="1" id="KW-0812">Transmembrane</keyword>